<dbReference type="Pfam" id="PF00201">
    <property type="entry name" value="UDPGT"/>
    <property type="match status" value="1"/>
</dbReference>
<evidence type="ECO:0000256" key="2">
    <source>
        <dbReference type="ARBA" id="ARBA00022679"/>
    </source>
</evidence>
<dbReference type="EMBL" id="JACGWM010000007">
    <property type="protein sequence ID" value="KAL0362234.1"/>
    <property type="molecule type" value="Genomic_DNA"/>
</dbReference>
<evidence type="ECO:0000256" key="1">
    <source>
        <dbReference type="ARBA" id="ARBA00009995"/>
    </source>
</evidence>
<evidence type="ECO:0000313" key="3">
    <source>
        <dbReference type="EMBL" id="KAL0362234.1"/>
    </source>
</evidence>
<dbReference type="GO" id="GO:0080044">
    <property type="term" value="F:quercetin 7-O-glucosyltransferase activity"/>
    <property type="evidence" value="ECO:0007669"/>
    <property type="project" value="TreeGrafter"/>
</dbReference>
<sequence length="451" mass="50784">MTMMKKRTIILIPYPAQGHVTPMLKFASLLSNLGFRPVVITPEFIHRRISPQINPENGILCLSIPDGLDAETPRDFFSIERAMEENMPPVLEALLRKMIDELEEEEGGIACLVADLLASWAVDVAQRCGVAAAGFWPAMHATYRLIAAIPHLIQTGVISENGCPRNPSAPICLSSNEPILTPNDLPWLIGSSRARISRFKFWTRTLQRAETLRWLLTNTFPDECQSRKMARFSNYNPQQVLEIGSLIMRASEISTASFWEKDSSCLDWLDNKNYGFSHVRVIWELGEPHWRSEGKNLSIVTSSIEEAVHLGIGDHMATRATRWVCEECGRPRKDHILAPQLEVLQHPSVGCYLTHCGWNSTMEAIQCKKPLLCYPIAGDQFLNCAYIVSTWKIGVKIEGFGMEEVEDGIIKVAKDEQVSWRIETLHENLYGKEGTSKAMSNLSTFIQDLSK</sequence>
<gene>
    <name evidence="3" type="ORF">Scaly_1178600</name>
</gene>
<reference evidence="3" key="2">
    <citation type="journal article" date="2024" name="Plant">
        <title>Genomic evolution and insights into agronomic trait innovations of Sesamum species.</title>
        <authorList>
            <person name="Miao H."/>
            <person name="Wang L."/>
            <person name="Qu L."/>
            <person name="Liu H."/>
            <person name="Sun Y."/>
            <person name="Le M."/>
            <person name="Wang Q."/>
            <person name="Wei S."/>
            <person name="Zheng Y."/>
            <person name="Lin W."/>
            <person name="Duan Y."/>
            <person name="Cao H."/>
            <person name="Xiong S."/>
            <person name="Wang X."/>
            <person name="Wei L."/>
            <person name="Li C."/>
            <person name="Ma Q."/>
            <person name="Ju M."/>
            <person name="Zhao R."/>
            <person name="Li G."/>
            <person name="Mu C."/>
            <person name="Tian Q."/>
            <person name="Mei H."/>
            <person name="Zhang T."/>
            <person name="Gao T."/>
            <person name="Zhang H."/>
        </authorList>
    </citation>
    <scope>NUCLEOTIDE SEQUENCE</scope>
    <source>
        <strain evidence="3">KEN8</strain>
    </source>
</reference>
<keyword evidence="2" id="KW-0808">Transferase</keyword>
<comment type="caution">
    <text evidence="3">The sequence shown here is derived from an EMBL/GenBank/DDBJ whole genome shotgun (WGS) entry which is preliminary data.</text>
</comment>
<dbReference type="InterPro" id="IPR002213">
    <property type="entry name" value="UDP_glucos_trans"/>
</dbReference>
<dbReference type="CDD" id="cd03784">
    <property type="entry name" value="GT1_Gtf-like"/>
    <property type="match status" value="1"/>
</dbReference>
<dbReference type="Gene3D" id="3.40.50.2000">
    <property type="entry name" value="Glycogen Phosphorylase B"/>
    <property type="match status" value="2"/>
</dbReference>
<name>A0AAW2Q393_9LAMI</name>
<comment type="similarity">
    <text evidence="1">Belongs to the UDP-glycosyltransferase family.</text>
</comment>
<organism evidence="3">
    <name type="scientific">Sesamum calycinum</name>
    <dbReference type="NCBI Taxonomy" id="2727403"/>
    <lineage>
        <taxon>Eukaryota</taxon>
        <taxon>Viridiplantae</taxon>
        <taxon>Streptophyta</taxon>
        <taxon>Embryophyta</taxon>
        <taxon>Tracheophyta</taxon>
        <taxon>Spermatophyta</taxon>
        <taxon>Magnoliopsida</taxon>
        <taxon>eudicotyledons</taxon>
        <taxon>Gunneridae</taxon>
        <taxon>Pentapetalae</taxon>
        <taxon>asterids</taxon>
        <taxon>lamiids</taxon>
        <taxon>Lamiales</taxon>
        <taxon>Pedaliaceae</taxon>
        <taxon>Sesamum</taxon>
    </lineage>
</organism>
<protein>
    <submittedName>
        <fullName evidence="3">UDP-glycosyltransferase 82A1</fullName>
    </submittedName>
</protein>
<reference evidence="3" key="1">
    <citation type="submission" date="2020-06" db="EMBL/GenBank/DDBJ databases">
        <authorList>
            <person name="Li T."/>
            <person name="Hu X."/>
            <person name="Zhang T."/>
            <person name="Song X."/>
            <person name="Zhang H."/>
            <person name="Dai N."/>
            <person name="Sheng W."/>
            <person name="Hou X."/>
            <person name="Wei L."/>
        </authorList>
    </citation>
    <scope>NUCLEOTIDE SEQUENCE</scope>
    <source>
        <strain evidence="3">KEN8</strain>
        <tissue evidence="3">Leaf</tissue>
    </source>
</reference>
<dbReference type="AlphaFoldDB" id="A0AAW2Q393"/>
<dbReference type="GO" id="GO:0080043">
    <property type="term" value="F:quercetin 3-O-glucosyltransferase activity"/>
    <property type="evidence" value="ECO:0007669"/>
    <property type="project" value="TreeGrafter"/>
</dbReference>
<dbReference type="PANTHER" id="PTHR11926:SF1402">
    <property type="entry name" value="GLYCOSYLTRANSFERASE"/>
    <property type="match status" value="1"/>
</dbReference>
<proteinExistence type="inferred from homology"/>
<dbReference type="SUPFAM" id="SSF53756">
    <property type="entry name" value="UDP-Glycosyltransferase/glycogen phosphorylase"/>
    <property type="match status" value="1"/>
</dbReference>
<dbReference type="PANTHER" id="PTHR11926">
    <property type="entry name" value="GLUCOSYL/GLUCURONOSYL TRANSFERASES"/>
    <property type="match status" value="1"/>
</dbReference>
<accession>A0AAW2Q393</accession>